<protein>
    <submittedName>
        <fullName evidence="2">Histidine kinase-, DNA gyrase B-, and HSP90-like ATPase</fullName>
    </submittedName>
</protein>
<sequence length="1006" mass="117542">MEVSNFSDNLYNLETLFTEATKRHPELHYLDAQWKFDKELLSKSLQHIGSFFSHYSRHDASHSRKLITNIERILGERLMHLSATDMWLILEAAYSHDIGMVITEKQLSDLDESDFEQFLNELAEDENSEHQETALKLLNSDFKLGWKKSCWHEIEKFKFIIAEWFRKKHPYNSANIVLNPNDEIGLTSPRNELLPRRLFLILSKICAAHGQSFEEVMELSRIETGMATENCHPRFVACLIRMADLLDIDDNRFCPVMMKATVGGLPHSSQIHNKKHNSINTFRLDSHKIEIKLECPDVETFEITRDWFDWLEEEHLNQSRNWNDIVPNEKHGSLPILAKTVINIIKPNLLLNRYSANRFKLDSKRMNELLTSEGFYRDKYDSAIRELMQNAFDATIKRIWHEHKVEYDETDPSSLLNKYSHQYPIMINLIEHPDYIELIIQDSGIGLTLNDLKSIFDPGNIECKKEKMQFINSIDGAFRPSGYFGIGLRSYFMLSDTIKLTSKCALTNEQFETFLCINNKGNSVLERTDIQFYGTKVTLQIKKDDNHNDFHLMRLLKKSKNLELKKRRVNSRLNFDPIEANTDTFSNTEFFILHSLGQVIEQTLFNITIKCKTYTQTITENYSNPNIFYSPKNGVSLLKFRIKSPYEIELNSSDFAIFFKGQFITNNSPFFGLNCTELEANILTGQAGDFLCFNREKILKKTESKVMNRIHKTLVEYIECKFDNFSDDEPAQPTDERIVNNSEKKIAAAFYFLLSDNKNLQKNSSIPQEIKQILMNYSITKEKKLGDIISDINKGKIKSVINNAWQLNPYRVSNDDITDEFNKINDYIKEKQNFCLAVHSIFCSKILIECIRNKNLDEKVYFLENSIFDKSSNFDIHTLQFIDKKSEFPFTEKFIADSFKLKNKNNYYGKRKLFPATGIFEKLAIALPPTMYFDALVHSKMWETQLILPYKFSLIGDEIRFEKDTSPEFINWVFKHRIDKSVTEIMIKELIEDLEKKLSPIFHSSK</sequence>
<dbReference type="STRING" id="1123402.SAMN02583745_01594"/>
<evidence type="ECO:0000313" key="3">
    <source>
        <dbReference type="Proteomes" id="UP000242642"/>
    </source>
</evidence>
<proteinExistence type="predicted"/>
<evidence type="ECO:0000313" key="2">
    <source>
        <dbReference type="EMBL" id="SET17530.1"/>
    </source>
</evidence>
<feature type="domain" description="HD-CE" evidence="1">
    <location>
        <begin position="52"/>
        <end position="314"/>
    </location>
</feature>
<dbReference type="InterPro" id="IPR020575">
    <property type="entry name" value="Hsp90_N"/>
</dbReference>
<dbReference type="InterPro" id="IPR036890">
    <property type="entry name" value="HATPase_C_sf"/>
</dbReference>
<dbReference type="GO" id="GO:0016301">
    <property type="term" value="F:kinase activity"/>
    <property type="evidence" value="ECO:0007669"/>
    <property type="project" value="UniProtKB-KW"/>
</dbReference>
<dbReference type="RefSeq" id="WP_093319445.1">
    <property type="nucleotide sequence ID" value="NZ_FOHV01000010.1"/>
</dbReference>
<dbReference type="Pfam" id="PF24391">
    <property type="entry name" value="HD-CE"/>
    <property type="match status" value="1"/>
</dbReference>
<organism evidence="2 3">
    <name type="scientific">Thorsellia anophelis DSM 18579</name>
    <dbReference type="NCBI Taxonomy" id="1123402"/>
    <lineage>
        <taxon>Bacteria</taxon>
        <taxon>Pseudomonadati</taxon>
        <taxon>Pseudomonadota</taxon>
        <taxon>Gammaproteobacteria</taxon>
        <taxon>Enterobacterales</taxon>
        <taxon>Thorselliaceae</taxon>
        <taxon>Thorsellia</taxon>
    </lineage>
</organism>
<evidence type="ECO:0000259" key="1">
    <source>
        <dbReference type="Pfam" id="PF24391"/>
    </source>
</evidence>
<keyword evidence="2" id="KW-0418">Kinase</keyword>
<dbReference type="Gene3D" id="3.30.565.10">
    <property type="entry name" value="Histidine kinase-like ATPase, C-terminal domain"/>
    <property type="match status" value="1"/>
</dbReference>
<keyword evidence="3" id="KW-1185">Reference proteome</keyword>
<dbReference type="AlphaFoldDB" id="A0A1I0CD96"/>
<keyword evidence="2" id="KW-0808">Transferase</keyword>
<dbReference type="OrthoDB" id="9802640at2"/>
<dbReference type="InterPro" id="IPR056471">
    <property type="entry name" value="HD-CE"/>
</dbReference>
<dbReference type="PRINTS" id="PR00775">
    <property type="entry name" value="HEATSHOCK90"/>
</dbReference>
<dbReference type="Proteomes" id="UP000242642">
    <property type="component" value="Unassembled WGS sequence"/>
</dbReference>
<reference evidence="3" key="1">
    <citation type="submission" date="2016-10" db="EMBL/GenBank/DDBJ databases">
        <authorList>
            <person name="Varghese N."/>
            <person name="Submissions S."/>
        </authorList>
    </citation>
    <scope>NUCLEOTIDE SEQUENCE [LARGE SCALE GENOMIC DNA]</scope>
    <source>
        <strain evidence="3">DSM 18579</strain>
    </source>
</reference>
<dbReference type="EMBL" id="FOHV01000010">
    <property type="protein sequence ID" value="SET17530.1"/>
    <property type="molecule type" value="Genomic_DNA"/>
</dbReference>
<gene>
    <name evidence="2" type="ORF">SAMN02583745_01594</name>
</gene>
<dbReference type="SUPFAM" id="SSF55874">
    <property type="entry name" value="ATPase domain of HSP90 chaperone/DNA topoisomerase II/histidine kinase"/>
    <property type="match status" value="1"/>
</dbReference>
<name>A0A1I0CD96_9GAMM</name>
<accession>A0A1I0CD96</accession>